<sequence>MASLVGGLAFLTWPDKAGAQGADGFPADMQQPGCTSPVGRIVSLEGAVERRIAGSSDWQPATTNQPLCAGDAIRTGRYSRAALALANDSVLRLDQTTTLEVAPAPAEKEEPSVLGLIRGVIQVFSHRPRSLSITTPFVNAAVEGTEFLVVAEADRASVTVLQGRVRASNPQGAVTLDAAGTAEARAGTAPVQRITVRPRDAAQWTLYFQPVLTTMSAQGTAESAGLPASIIEALALSRRGDHAGAIARLDRELATGQADPQVPLYRDALLLSVGRVTEAREAIERTLARNPDHVGALSLRSVIAVTVNDTESALSDAFRAVELDPRSAAARIALSYALQADRRLEGARATLENAVAMHPEDPLVRSRLAEILLILGYRADAEQAARKAAELAPDMGEAQTILGLAALVRQRPGEAQQVLERAVVLEPSDPLPRLGLGLALIRQGNLEAGRNELEVAAALDPGNSLVRSYLGRAYDDERRGDRAAGQYGVAKELDPLDPTPFFYDGLRKRAANRPVDALGDIERSISLNDNRAPFRSELSLDEDLATRGAALGRVYIDLGFDRLGLPQAAKALGKDPDSAAANRFLSDIYAPLQRHEIARSSALLQSQLLQPLTIDPVQPSLSATDLHILPGAFPSEAGFNEYGPLFERDRIRLDATGVAGNLDTLADEVMLSGIVGRAAFSAGQFHYQSDGYRENNDVEHDIYTLFGQAALTDTLSVQAEIRSRRTEQGDLTQNFDPDNFSRTGRTDIDQDTARLGLRYSPTPRIDLLASLIASERDAKQLQANDFFNFTDDIEQRGIDAQIQGIYRGDMFNVTAGGGAYRIRQKSVSTFEDLLSGLSFPFTESFTSRQSNAYGYVNLTPLSDVIVTVGLSADHFDNGVYDFDKLNPKFGVQWDLTERLKLRAAAFRTFKRLLIVDQTLEPTQVAGFNQFTDEFNQTSAWVKGIGMDAVLGRGSYGSVYGGVEYVRRDLDVPQVVSREPPASESRDRTEDEVRAYLYWAPASDWAVSAEFEWDEFDNENELVDIARLRTMTVPLQVRYFAENGLFAKAGVNFVSQQVEERLEPFFDQTRENFVTVDLGIGYRLPQRRGSVSLEVRNLFDEDFLYQDLDSITNTTTRPRFIPARTILGRLSLSF</sequence>
<dbReference type="GO" id="GO:0009279">
    <property type="term" value="C:cell outer membrane"/>
    <property type="evidence" value="ECO:0007669"/>
    <property type="project" value="UniProtKB-SubCell"/>
</dbReference>
<feature type="compositionally biased region" description="Polar residues" evidence="4">
    <location>
        <begin position="729"/>
        <end position="743"/>
    </location>
</feature>
<proteinExistence type="predicted"/>
<protein>
    <submittedName>
        <fullName evidence="7">Uncharacterized protein</fullName>
    </submittedName>
</protein>
<evidence type="ECO:0000313" key="7">
    <source>
        <dbReference type="EMBL" id="GEO41523.1"/>
    </source>
</evidence>
<dbReference type="Gene3D" id="2.60.120.1440">
    <property type="match status" value="1"/>
</dbReference>
<feature type="region of interest" description="Disordered" evidence="4">
    <location>
        <begin position="726"/>
        <end position="746"/>
    </location>
</feature>
<evidence type="ECO:0000256" key="1">
    <source>
        <dbReference type="ARBA" id="ARBA00004442"/>
    </source>
</evidence>
<dbReference type="InterPro" id="IPR011990">
    <property type="entry name" value="TPR-like_helical_dom_sf"/>
</dbReference>
<evidence type="ECO:0000259" key="5">
    <source>
        <dbReference type="Pfam" id="PF00593"/>
    </source>
</evidence>
<reference evidence="7 8" key="1">
    <citation type="submission" date="2019-07" db="EMBL/GenBank/DDBJ databases">
        <title>Whole genome shotgun sequence of Skermanella aerolata NBRC 106429.</title>
        <authorList>
            <person name="Hosoyama A."/>
            <person name="Uohara A."/>
            <person name="Ohji S."/>
            <person name="Ichikawa N."/>
        </authorList>
    </citation>
    <scope>NUCLEOTIDE SEQUENCE [LARGE SCALE GENOMIC DNA]</scope>
    <source>
        <strain evidence="7 8">NBRC 106429</strain>
    </source>
</reference>
<dbReference type="InterPro" id="IPR006860">
    <property type="entry name" value="FecR"/>
</dbReference>
<dbReference type="Proteomes" id="UP000321523">
    <property type="component" value="Unassembled WGS sequence"/>
</dbReference>
<organism evidence="7 8">
    <name type="scientific">Skermanella aerolata</name>
    <dbReference type="NCBI Taxonomy" id="393310"/>
    <lineage>
        <taxon>Bacteria</taxon>
        <taxon>Pseudomonadati</taxon>
        <taxon>Pseudomonadota</taxon>
        <taxon>Alphaproteobacteria</taxon>
        <taxon>Rhodospirillales</taxon>
        <taxon>Azospirillaceae</taxon>
        <taxon>Skermanella</taxon>
    </lineage>
</organism>
<evidence type="ECO:0000256" key="2">
    <source>
        <dbReference type="ARBA" id="ARBA00023136"/>
    </source>
</evidence>
<dbReference type="Pfam" id="PF04773">
    <property type="entry name" value="FecR"/>
    <property type="match status" value="1"/>
</dbReference>
<dbReference type="Pfam" id="PF00593">
    <property type="entry name" value="TonB_dep_Rec_b-barrel"/>
    <property type="match status" value="1"/>
</dbReference>
<dbReference type="Pfam" id="PF14559">
    <property type="entry name" value="TPR_19"/>
    <property type="match status" value="1"/>
</dbReference>
<dbReference type="PANTHER" id="PTHR38731">
    <property type="entry name" value="LIPL45-RELATED LIPOPROTEIN-RELATED"/>
    <property type="match status" value="1"/>
</dbReference>
<evidence type="ECO:0000313" key="8">
    <source>
        <dbReference type="Proteomes" id="UP000321523"/>
    </source>
</evidence>
<dbReference type="SUPFAM" id="SSF48452">
    <property type="entry name" value="TPR-like"/>
    <property type="match status" value="2"/>
</dbReference>
<dbReference type="SMART" id="SM00028">
    <property type="entry name" value="TPR"/>
    <property type="match status" value="5"/>
</dbReference>
<dbReference type="AlphaFoldDB" id="A0A512DYG7"/>
<keyword evidence="2" id="KW-0472">Membrane</keyword>
<comment type="caution">
    <text evidence="7">The sequence shown here is derived from an EMBL/GenBank/DDBJ whole genome shotgun (WGS) entry which is preliminary data.</text>
</comment>
<dbReference type="Gene3D" id="2.40.170.20">
    <property type="entry name" value="TonB-dependent receptor, beta-barrel domain"/>
    <property type="match status" value="1"/>
</dbReference>
<dbReference type="Gene3D" id="1.25.40.10">
    <property type="entry name" value="Tetratricopeptide repeat domain"/>
    <property type="match status" value="1"/>
</dbReference>
<name>A0A512DYG7_9PROT</name>
<evidence type="ECO:0000256" key="3">
    <source>
        <dbReference type="ARBA" id="ARBA00023237"/>
    </source>
</evidence>
<dbReference type="EMBL" id="BJYZ01000028">
    <property type="protein sequence ID" value="GEO41523.1"/>
    <property type="molecule type" value="Genomic_DNA"/>
</dbReference>
<evidence type="ECO:0000259" key="6">
    <source>
        <dbReference type="Pfam" id="PF04773"/>
    </source>
</evidence>
<comment type="subcellular location">
    <subcellularLocation>
        <location evidence="1">Cell outer membrane</location>
    </subcellularLocation>
</comment>
<keyword evidence="8" id="KW-1185">Reference proteome</keyword>
<dbReference type="Pfam" id="PF13432">
    <property type="entry name" value="TPR_16"/>
    <property type="match status" value="2"/>
</dbReference>
<feature type="domain" description="FecR protein" evidence="6">
    <location>
        <begin position="71"/>
        <end position="166"/>
    </location>
</feature>
<dbReference type="SUPFAM" id="SSF56935">
    <property type="entry name" value="Porins"/>
    <property type="match status" value="1"/>
</dbReference>
<dbReference type="InterPro" id="IPR019734">
    <property type="entry name" value="TPR_rpt"/>
</dbReference>
<evidence type="ECO:0000256" key="4">
    <source>
        <dbReference type="SAM" id="MobiDB-lite"/>
    </source>
</evidence>
<feature type="domain" description="TonB-dependent receptor-like beta-barrel" evidence="5">
    <location>
        <begin position="733"/>
        <end position="1097"/>
    </location>
</feature>
<keyword evidence="3" id="KW-0998">Cell outer membrane</keyword>
<accession>A0A512DYG7</accession>
<gene>
    <name evidence="7" type="ORF">SAE02_56710</name>
</gene>
<dbReference type="InterPro" id="IPR000531">
    <property type="entry name" value="Beta-barrel_TonB"/>
</dbReference>
<dbReference type="InterPro" id="IPR036942">
    <property type="entry name" value="Beta-barrel_TonB_sf"/>
</dbReference>